<feature type="domain" description="4'-phosphopantetheinyl transferase N-terminal" evidence="4">
    <location>
        <begin position="43"/>
        <end position="104"/>
    </location>
</feature>
<dbReference type="GO" id="GO:0008897">
    <property type="term" value="F:holo-[acyl-carrier-protein] synthase activity"/>
    <property type="evidence" value="ECO:0007669"/>
    <property type="project" value="InterPro"/>
</dbReference>
<dbReference type="GO" id="GO:0019878">
    <property type="term" value="P:lysine biosynthetic process via aminoadipic acid"/>
    <property type="evidence" value="ECO:0007669"/>
    <property type="project" value="TreeGrafter"/>
</dbReference>
<dbReference type="InterPro" id="IPR041354">
    <property type="entry name" value="4PPT_N"/>
</dbReference>
<dbReference type="OrthoDB" id="1190494at2"/>
<dbReference type="Proteomes" id="UP000321926">
    <property type="component" value="Unassembled WGS sequence"/>
</dbReference>
<reference evidence="5 6" key="1">
    <citation type="submission" date="2019-08" db="EMBL/GenBank/DDBJ databases">
        <authorList>
            <person name="Shi S."/>
        </authorList>
    </citation>
    <scope>NUCLEOTIDE SEQUENCE [LARGE SCALE GENOMIC DNA]</scope>
    <source>
        <strain evidence="5 6">GY10130</strain>
    </source>
</reference>
<evidence type="ECO:0000259" key="3">
    <source>
        <dbReference type="Pfam" id="PF01648"/>
    </source>
</evidence>
<comment type="similarity">
    <text evidence="1">Belongs to the P-Pant transferase superfamily. Gsp/Sfp/HetI/AcpT family.</text>
</comment>
<feature type="domain" description="4'-phosphopantetheinyl transferase" evidence="3">
    <location>
        <begin position="108"/>
        <end position="207"/>
    </location>
</feature>
<evidence type="ECO:0000259" key="4">
    <source>
        <dbReference type="Pfam" id="PF17837"/>
    </source>
</evidence>
<name>A0A5C8KA55_9BACT</name>
<dbReference type="Pfam" id="PF01648">
    <property type="entry name" value="ACPS"/>
    <property type="match status" value="1"/>
</dbReference>
<evidence type="ECO:0000256" key="1">
    <source>
        <dbReference type="ARBA" id="ARBA00010990"/>
    </source>
</evidence>
<dbReference type="PANTHER" id="PTHR12215:SF10">
    <property type="entry name" value="L-AMINOADIPATE-SEMIALDEHYDE DEHYDROGENASE-PHOSPHOPANTETHEINYL TRANSFERASE"/>
    <property type="match status" value="1"/>
</dbReference>
<keyword evidence="6" id="KW-1185">Reference proteome</keyword>
<dbReference type="Gene3D" id="3.90.470.20">
    <property type="entry name" value="4'-phosphopantetheinyl transferase domain"/>
    <property type="match status" value="1"/>
</dbReference>
<sequence length="213" mass="24111">MPLIQTMQPAPRTLIGIWQIEEPAAELYAALPPQADLSALQGKVHPKREQEWLASRMLAYTLLQQFTEVPLVLCRNEHGKPYFEQSDIQLSITHSPQLAAVIVSADHQVGIDIELVSQKALRVADRFLAESEKTCTAGDDIKTCLYWSAKETLYKMYSKRNLIFKENILLAPSETENTLRGLVQTANFSRSYEVCFENVDNHILTYCIDNAIV</sequence>
<protein>
    <submittedName>
        <fullName evidence="5">4'-phosphopantetheinyl transferase superfamily protein</fullName>
    </submittedName>
</protein>
<dbReference type="RefSeq" id="WP_147921063.1">
    <property type="nucleotide sequence ID" value="NZ_VRTY01000020.1"/>
</dbReference>
<dbReference type="AlphaFoldDB" id="A0A5C8KA55"/>
<dbReference type="SUPFAM" id="SSF56214">
    <property type="entry name" value="4'-phosphopantetheinyl transferase"/>
    <property type="match status" value="2"/>
</dbReference>
<dbReference type="GO" id="GO:0005829">
    <property type="term" value="C:cytosol"/>
    <property type="evidence" value="ECO:0007669"/>
    <property type="project" value="TreeGrafter"/>
</dbReference>
<dbReference type="Pfam" id="PF17837">
    <property type="entry name" value="4PPT_N"/>
    <property type="match status" value="1"/>
</dbReference>
<dbReference type="GO" id="GO:0000287">
    <property type="term" value="F:magnesium ion binding"/>
    <property type="evidence" value="ECO:0007669"/>
    <property type="project" value="InterPro"/>
</dbReference>
<evidence type="ECO:0000313" key="5">
    <source>
        <dbReference type="EMBL" id="TXK48998.1"/>
    </source>
</evidence>
<dbReference type="PANTHER" id="PTHR12215">
    <property type="entry name" value="PHOSPHOPANTETHEINE TRANSFERASE"/>
    <property type="match status" value="1"/>
</dbReference>
<dbReference type="InterPro" id="IPR008278">
    <property type="entry name" value="4-PPantetheinyl_Trfase_dom"/>
</dbReference>
<dbReference type="InterPro" id="IPR050559">
    <property type="entry name" value="P-Pant_transferase_sf"/>
</dbReference>
<dbReference type="EMBL" id="VRTY01000020">
    <property type="protein sequence ID" value="TXK48998.1"/>
    <property type="molecule type" value="Genomic_DNA"/>
</dbReference>
<gene>
    <name evidence="5" type="ORF">FVR03_07210</name>
</gene>
<accession>A0A5C8KA55</accession>
<proteinExistence type="inferred from homology"/>
<evidence type="ECO:0000313" key="6">
    <source>
        <dbReference type="Proteomes" id="UP000321926"/>
    </source>
</evidence>
<comment type="caution">
    <text evidence="5">The sequence shown here is derived from an EMBL/GenBank/DDBJ whole genome shotgun (WGS) entry which is preliminary data.</text>
</comment>
<organism evidence="5 6">
    <name type="scientific">Pontibacter qinzhouensis</name>
    <dbReference type="NCBI Taxonomy" id="2603253"/>
    <lineage>
        <taxon>Bacteria</taxon>
        <taxon>Pseudomonadati</taxon>
        <taxon>Bacteroidota</taxon>
        <taxon>Cytophagia</taxon>
        <taxon>Cytophagales</taxon>
        <taxon>Hymenobacteraceae</taxon>
        <taxon>Pontibacter</taxon>
    </lineage>
</organism>
<keyword evidence="2 5" id="KW-0808">Transferase</keyword>
<dbReference type="InterPro" id="IPR037143">
    <property type="entry name" value="4-PPantetheinyl_Trfase_dom_sf"/>
</dbReference>
<evidence type="ECO:0000256" key="2">
    <source>
        <dbReference type="ARBA" id="ARBA00022679"/>
    </source>
</evidence>